<organism evidence="2 3">
    <name type="scientific">Ambispora gerdemannii</name>
    <dbReference type="NCBI Taxonomy" id="144530"/>
    <lineage>
        <taxon>Eukaryota</taxon>
        <taxon>Fungi</taxon>
        <taxon>Fungi incertae sedis</taxon>
        <taxon>Mucoromycota</taxon>
        <taxon>Glomeromycotina</taxon>
        <taxon>Glomeromycetes</taxon>
        <taxon>Archaeosporales</taxon>
        <taxon>Ambisporaceae</taxon>
        <taxon>Ambispora</taxon>
    </lineage>
</organism>
<reference evidence="2" key="1">
    <citation type="submission" date="2021-06" db="EMBL/GenBank/DDBJ databases">
        <authorList>
            <person name="Kallberg Y."/>
            <person name="Tangrot J."/>
            <person name="Rosling A."/>
        </authorList>
    </citation>
    <scope>NUCLEOTIDE SEQUENCE</scope>
    <source>
        <strain evidence="2">MT106</strain>
    </source>
</reference>
<proteinExistence type="predicted"/>
<keyword evidence="3" id="KW-1185">Reference proteome</keyword>
<evidence type="ECO:0000256" key="1">
    <source>
        <dbReference type="SAM" id="MobiDB-lite"/>
    </source>
</evidence>
<dbReference type="Pfam" id="PF09447">
    <property type="entry name" value="Cnl2_NKP2"/>
    <property type="match status" value="1"/>
</dbReference>
<protein>
    <submittedName>
        <fullName evidence="2">13394_t:CDS:1</fullName>
    </submittedName>
</protein>
<evidence type="ECO:0000313" key="2">
    <source>
        <dbReference type="EMBL" id="CAG8526282.1"/>
    </source>
</evidence>
<gene>
    <name evidence="2" type="ORF">AGERDE_LOCUS5492</name>
</gene>
<accession>A0A9N9AF90</accession>
<dbReference type="AlphaFoldDB" id="A0A9N9AF90"/>
<dbReference type="EMBL" id="CAJVPL010000746">
    <property type="protein sequence ID" value="CAG8526282.1"/>
    <property type="molecule type" value="Genomic_DNA"/>
</dbReference>
<dbReference type="Proteomes" id="UP000789831">
    <property type="component" value="Unassembled WGS sequence"/>
</dbReference>
<name>A0A9N9AF90_9GLOM</name>
<dbReference type="GO" id="GO:0000776">
    <property type="term" value="C:kinetochore"/>
    <property type="evidence" value="ECO:0007669"/>
    <property type="project" value="InterPro"/>
</dbReference>
<feature type="compositionally biased region" description="Acidic residues" evidence="1">
    <location>
        <begin position="106"/>
        <end position="126"/>
    </location>
</feature>
<dbReference type="InterPro" id="IPR018565">
    <property type="entry name" value="Nkp2/Cnl2"/>
</dbReference>
<feature type="region of interest" description="Disordered" evidence="1">
    <location>
        <begin position="95"/>
        <end position="133"/>
    </location>
</feature>
<dbReference type="OrthoDB" id="2311687at2759"/>
<sequence length="133" mass="15438">MPPRTKRISNSTTSASRTPLLDETQRLINSFLLDNNVAGPDRIEDAITLQEFISYFPRKHRTNPKVKLLHKEFCTFRRGLSTKVQENIKIHFDSKRECGNIGQTNEDNENDADDDDAEDPMDLDDEEFRKNVR</sequence>
<evidence type="ECO:0000313" key="3">
    <source>
        <dbReference type="Proteomes" id="UP000789831"/>
    </source>
</evidence>
<comment type="caution">
    <text evidence="2">The sequence shown here is derived from an EMBL/GenBank/DDBJ whole genome shotgun (WGS) entry which is preliminary data.</text>
</comment>